<name>A0AAW7T345_BURVI</name>
<dbReference type="Pfam" id="PF14269">
    <property type="entry name" value="Arylsulfotran_2"/>
    <property type="match status" value="1"/>
</dbReference>
<dbReference type="RefSeq" id="WP_301788588.1">
    <property type="nucleotide sequence ID" value="NZ_JAUJRV010000010.1"/>
</dbReference>
<dbReference type="InterPro" id="IPR053143">
    <property type="entry name" value="Arylsulfate_ST"/>
</dbReference>
<evidence type="ECO:0000313" key="1">
    <source>
        <dbReference type="EMBL" id="MDN7796306.1"/>
    </source>
</evidence>
<proteinExistence type="predicted"/>
<dbReference type="InterPro" id="IPR039535">
    <property type="entry name" value="ASST-like"/>
</dbReference>
<organism evidence="1 2">
    <name type="scientific">Burkholderia vietnamiensis</name>
    <dbReference type="NCBI Taxonomy" id="60552"/>
    <lineage>
        <taxon>Bacteria</taxon>
        <taxon>Pseudomonadati</taxon>
        <taxon>Pseudomonadota</taxon>
        <taxon>Betaproteobacteria</taxon>
        <taxon>Burkholderiales</taxon>
        <taxon>Burkholderiaceae</taxon>
        <taxon>Burkholderia</taxon>
        <taxon>Burkholderia cepacia complex</taxon>
    </lineage>
</organism>
<reference evidence="1" key="1">
    <citation type="submission" date="2023-07" db="EMBL/GenBank/DDBJ databases">
        <title>A collection of bacterial strains from the Burkholderia cepacia Research Laboratory and Repository.</title>
        <authorList>
            <person name="Lipuma J."/>
            <person name="Spilker T."/>
            <person name="Caverly L."/>
        </authorList>
    </citation>
    <scope>NUCLEOTIDE SEQUENCE</scope>
    <source>
        <strain evidence="1">AU44268</strain>
    </source>
</reference>
<dbReference type="AlphaFoldDB" id="A0AAW7T345"/>
<accession>A0AAW7T345</accession>
<protein>
    <submittedName>
        <fullName evidence="1">Arylsulfotransferase family protein</fullName>
    </submittedName>
</protein>
<dbReference type="Proteomes" id="UP001171620">
    <property type="component" value="Unassembled WGS sequence"/>
</dbReference>
<gene>
    <name evidence="1" type="ORF">QZM33_15320</name>
</gene>
<dbReference type="EMBL" id="JAUJRV010000010">
    <property type="protein sequence ID" value="MDN7796306.1"/>
    <property type="molecule type" value="Genomic_DNA"/>
</dbReference>
<dbReference type="PANTHER" id="PTHR35340:SF6">
    <property type="entry name" value="ASST-DOMAIN-CONTAINING PROTEIN"/>
    <property type="match status" value="1"/>
</dbReference>
<comment type="caution">
    <text evidence="1">The sequence shown here is derived from an EMBL/GenBank/DDBJ whole genome shotgun (WGS) entry which is preliminary data.</text>
</comment>
<evidence type="ECO:0000313" key="2">
    <source>
        <dbReference type="Proteomes" id="UP001171620"/>
    </source>
</evidence>
<sequence>MKTLKGDSMRRKYFHQNLTRLNCKIKGIGRAALPVLLSSAITGCGGDDNFTPQVFSCATDVYPSNTGATTPAPILASPQVWSFVSAPNLHPMKVNVNYSNPAQLAEGLIFNSPYTGSNTAMYGQNGALIADNAGNPVWFNALNSASLMNFDFRVQQYFGMPVLTFWQGTVATPPAYTNLPSGAAEPGACYYIVNNRYQTIKTVSARNGFVADNHEFLITPSNTGLFLATKVVPMDLTPYGGPKNGAIHDFSIQEIDLATNELVFFWDAKDHIALESSHLPASTATATSNVWDPYHLNSLDLVANNNNDIVFSARSTWTVYRLHKPTGEFVWKLAGDGSGDFKIPAGNAQFSWQHDARYISDNVISMFDDACDDCYASIPPGTAPSHGLVLNLDFNNMVATAQTSYYHNPNLFSSAQGNTQWLGNGNKFIGWGNGYYTEFAQPGNTELMPATSTLYDVKMAGDNISYRTYRQAWVATPYYPPSVTVASGNSGPAVYASWNGSTETRSWQVYAGAAANNLRLIASSAKTGFETKIPLTGNSYAYVQVKAIDNAGAIIGVSDIKNIFK</sequence>
<dbReference type="PANTHER" id="PTHR35340">
    <property type="entry name" value="PQQ ENZYME REPEAT PROTEIN-RELATED"/>
    <property type="match status" value="1"/>
</dbReference>